<keyword evidence="3" id="KW-1185">Reference proteome</keyword>
<evidence type="ECO:0000313" key="2">
    <source>
        <dbReference type="EMBL" id="KAK3331153.1"/>
    </source>
</evidence>
<dbReference type="InterPro" id="IPR016130">
    <property type="entry name" value="Tyr_Pase_AS"/>
</dbReference>
<gene>
    <name evidence="2" type="ORF">B0H66DRAFT_91346</name>
</gene>
<dbReference type="GO" id="GO:0004721">
    <property type="term" value="F:phosphoprotein phosphatase activity"/>
    <property type="evidence" value="ECO:0007669"/>
    <property type="project" value="InterPro"/>
</dbReference>
<accession>A0AAE0ITU7</accession>
<dbReference type="InterPro" id="IPR029021">
    <property type="entry name" value="Prot-tyrosine_phosphatase-like"/>
</dbReference>
<dbReference type="EMBL" id="JAUEDM010000001">
    <property type="protein sequence ID" value="KAK3331153.1"/>
    <property type="molecule type" value="Genomic_DNA"/>
</dbReference>
<dbReference type="PANTHER" id="PTHR31126:SF1">
    <property type="entry name" value="TYROSINE SPECIFIC PROTEIN PHOSPHATASES DOMAIN-CONTAINING PROTEIN"/>
    <property type="match status" value="1"/>
</dbReference>
<dbReference type="InterPro" id="IPR026893">
    <property type="entry name" value="Tyr/Ser_Pase_IphP-type"/>
</dbReference>
<dbReference type="PROSITE" id="PS50056">
    <property type="entry name" value="TYR_PHOSPHATASE_2"/>
    <property type="match status" value="1"/>
</dbReference>
<dbReference type="PROSITE" id="PS00383">
    <property type="entry name" value="TYR_PHOSPHATASE_1"/>
    <property type="match status" value="1"/>
</dbReference>
<dbReference type="Proteomes" id="UP001283341">
    <property type="component" value="Unassembled WGS sequence"/>
</dbReference>
<name>A0AAE0ITU7_9PEZI</name>
<sequence length="288" mass="31449">MTLPSPPFITTIPSLANLRDIGGYPIANQPDKVVRRGILLRAAEPSKGDDAGAAILTGQLGVTHVFDLRSVQEVEKTNNEWDAGGRATRVFAPVFLDKDYSPEAMAIRFKDYSAGTEGFVRAYSTILASAADPTHEYAPFRTILEYLGTPTGPSPMLIHCTAGKDRTGVIVAIILSLCGVADHLIAHEYSLTDLGLAPRREAIIDHLIKTPALLGDRARAEIMVSSEKENMLETLKMLRQTYGSVEQYVIDHCQVSPEAVEQIKKNMVVDISAVEPLLDWESHANLLV</sequence>
<dbReference type="Pfam" id="PF13350">
    <property type="entry name" value="Y_phosphatase3"/>
    <property type="match status" value="1"/>
</dbReference>
<dbReference type="Gene3D" id="3.90.190.10">
    <property type="entry name" value="Protein tyrosine phosphatase superfamily"/>
    <property type="match status" value="1"/>
</dbReference>
<dbReference type="PANTHER" id="PTHR31126">
    <property type="entry name" value="TYROSINE-PROTEIN PHOSPHATASE"/>
    <property type="match status" value="1"/>
</dbReference>
<reference evidence="2" key="1">
    <citation type="journal article" date="2023" name="Mol. Phylogenet. Evol.">
        <title>Genome-scale phylogeny and comparative genomics of the fungal order Sordariales.</title>
        <authorList>
            <person name="Hensen N."/>
            <person name="Bonometti L."/>
            <person name="Westerberg I."/>
            <person name="Brannstrom I.O."/>
            <person name="Guillou S."/>
            <person name="Cros-Aarteil S."/>
            <person name="Calhoun S."/>
            <person name="Haridas S."/>
            <person name="Kuo A."/>
            <person name="Mondo S."/>
            <person name="Pangilinan J."/>
            <person name="Riley R."/>
            <person name="LaButti K."/>
            <person name="Andreopoulos B."/>
            <person name="Lipzen A."/>
            <person name="Chen C."/>
            <person name="Yan M."/>
            <person name="Daum C."/>
            <person name="Ng V."/>
            <person name="Clum A."/>
            <person name="Steindorff A."/>
            <person name="Ohm R.A."/>
            <person name="Martin F."/>
            <person name="Silar P."/>
            <person name="Natvig D.O."/>
            <person name="Lalanne C."/>
            <person name="Gautier V."/>
            <person name="Ament-Velasquez S.L."/>
            <person name="Kruys A."/>
            <person name="Hutchinson M.I."/>
            <person name="Powell A.J."/>
            <person name="Barry K."/>
            <person name="Miller A.N."/>
            <person name="Grigoriev I.V."/>
            <person name="Debuchy R."/>
            <person name="Gladieux P."/>
            <person name="Hiltunen Thoren M."/>
            <person name="Johannesson H."/>
        </authorList>
    </citation>
    <scope>NUCLEOTIDE SEQUENCE</scope>
    <source>
        <strain evidence="2">CBS 118394</strain>
    </source>
</reference>
<dbReference type="AlphaFoldDB" id="A0AAE0ITU7"/>
<comment type="caution">
    <text evidence="2">The sequence shown here is derived from an EMBL/GenBank/DDBJ whole genome shotgun (WGS) entry which is preliminary data.</text>
</comment>
<proteinExistence type="predicted"/>
<feature type="domain" description="Tyrosine specific protein phosphatases" evidence="1">
    <location>
        <begin position="141"/>
        <end position="175"/>
    </location>
</feature>
<dbReference type="InterPro" id="IPR000387">
    <property type="entry name" value="Tyr_Pase_dom"/>
</dbReference>
<evidence type="ECO:0000313" key="3">
    <source>
        <dbReference type="Proteomes" id="UP001283341"/>
    </source>
</evidence>
<reference evidence="2" key="2">
    <citation type="submission" date="2023-06" db="EMBL/GenBank/DDBJ databases">
        <authorList>
            <consortium name="Lawrence Berkeley National Laboratory"/>
            <person name="Haridas S."/>
            <person name="Hensen N."/>
            <person name="Bonometti L."/>
            <person name="Westerberg I."/>
            <person name="Brannstrom I.O."/>
            <person name="Guillou S."/>
            <person name="Cros-Aarteil S."/>
            <person name="Calhoun S."/>
            <person name="Kuo A."/>
            <person name="Mondo S."/>
            <person name="Pangilinan J."/>
            <person name="Riley R."/>
            <person name="Labutti K."/>
            <person name="Andreopoulos B."/>
            <person name="Lipzen A."/>
            <person name="Chen C."/>
            <person name="Yanf M."/>
            <person name="Daum C."/>
            <person name="Ng V."/>
            <person name="Clum A."/>
            <person name="Steindorff A."/>
            <person name="Ohm R."/>
            <person name="Martin F."/>
            <person name="Silar P."/>
            <person name="Natvig D."/>
            <person name="Lalanne C."/>
            <person name="Gautier V."/>
            <person name="Ament-Velasquez S.L."/>
            <person name="Kruys A."/>
            <person name="Hutchinson M.I."/>
            <person name="Powell A.J."/>
            <person name="Barry K."/>
            <person name="Miller A.N."/>
            <person name="Grigoriev I.V."/>
            <person name="Debuchy R."/>
            <person name="Gladieux P."/>
            <person name="Thoren M.H."/>
            <person name="Johannesson H."/>
        </authorList>
    </citation>
    <scope>NUCLEOTIDE SEQUENCE</scope>
    <source>
        <strain evidence="2">CBS 118394</strain>
    </source>
</reference>
<evidence type="ECO:0000259" key="1">
    <source>
        <dbReference type="PROSITE" id="PS50056"/>
    </source>
</evidence>
<protein>
    <submittedName>
        <fullName evidence="2">Protein-tyrosine phosphatase-like protein</fullName>
    </submittedName>
</protein>
<organism evidence="2 3">
    <name type="scientific">Apodospora peruviana</name>
    <dbReference type="NCBI Taxonomy" id="516989"/>
    <lineage>
        <taxon>Eukaryota</taxon>
        <taxon>Fungi</taxon>
        <taxon>Dikarya</taxon>
        <taxon>Ascomycota</taxon>
        <taxon>Pezizomycotina</taxon>
        <taxon>Sordariomycetes</taxon>
        <taxon>Sordariomycetidae</taxon>
        <taxon>Sordariales</taxon>
        <taxon>Lasiosphaeriaceae</taxon>
        <taxon>Apodospora</taxon>
    </lineage>
</organism>
<dbReference type="SUPFAM" id="SSF52799">
    <property type="entry name" value="(Phosphotyrosine protein) phosphatases II"/>
    <property type="match status" value="1"/>
</dbReference>